<feature type="compositionally biased region" description="Basic and acidic residues" evidence="1">
    <location>
        <begin position="265"/>
        <end position="285"/>
    </location>
</feature>
<reference evidence="2 3" key="1">
    <citation type="submission" date="2019-02" db="EMBL/GenBank/DDBJ databases">
        <title>Deep-cultivation of Planctomycetes and their phenomic and genomic characterization uncovers novel biology.</title>
        <authorList>
            <person name="Wiegand S."/>
            <person name="Jogler M."/>
            <person name="Boedeker C."/>
            <person name="Pinto D."/>
            <person name="Vollmers J."/>
            <person name="Rivas-Marin E."/>
            <person name="Kohn T."/>
            <person name="Peeters S.H."/>
            <person name="Heuer A."/>
            <person name="Rast P."/>
            <person name="Oberbeckmann S."/>
            <person name="Bunk B."/>
            <person name="Jeske O."/>
            <person name="Meyerdierks A."/>
            <person name="Storesund J.E."/>
            <person name="Kallscheuer N."/>
            <person name="Luecker S."/>
            <person name="Lage O.M."/>
            <person name="Pohl T."/>
            <person name="Merkel B.J."/>
            <person name="Hornburger P."/>
            <person name="Mueller R.-W."/>
            <person name="Bruemmer F."/>
            <person name="Labrenz M."/>
            <person name="Spormann A.M."/>
            <person name="Op Den Camp H."/>
            <person name="Overmann J."/>
            <person name="Amann R."/>
            <person name="Jetten M.S.M."/>
            <person name="Mascher T."/>
            <person name="Medema M.H."/>
            <person name="Devos D.P."/>
            <person name="Kaster A.-K."/>
            <person name="Ovreas L."/>
            <person name="Rohde M."/>
            <person name="Galperin M.Y."/>
            <person name="Jogler C."/>
        </authorList>
    </citation>
    <scope>NUCLEOTIDE SEQUENCE [LARGE SCALE GENOMIC DNA]</scope>
    <source>
        <strain evidence="2 3">Mal64</strain>
    </source>
</reference>
<feature type="compositionally biased region" description="Polar residues" evidence="1">
    <location>
        <begin position="67"/>
        <end position="81"/>
    </location>
</feature>
<dbReference type="Proteomes" id="UP000315440">
    <property type="component" value="Unassembled WGS sequence"/>
</dbReference>
<dbReference type="AlphaFoldDB" id="A0A5C5ZMW1"/>
<sequence length="360" mass="38942">MHDDRSQETQAQDELSTVEQELANDQQAADQHAAEGASADLPSDDQQGGELSQEGQSQEDQLAQEAEPQTDQSESDQSPPTATIDPLATADAAGDGELEERHVEASGPFVGRWNTLVSTTNWEKGRIIADWRSELQQAGASPAESSDEAWARLVGDVTSQHVGRLRRVHERFGQSWGDYEGLYWSHFLAALDWQDAEMWLEGALQNRWSVSKMRVARWEAVGAPGEEQPSDSNVVQGEIDGEAFAAANGDFSEANAAGGADGEEAGEREPRDREETADSAGRETQGDESTAATAPAEERPAPVRPFEKLGELPDDVAEAFESFKLAIVAHKLTDWSEISRSDLLGALDALKTLAMAPSEA</sequence>
<feature type="region of interest" description="Disordered" evidence="1">
    <location>
        <begin position="251"/>
        <end position="310"/>
    </location>
</feature>
<feature type="region of interest" description="Disordered" evidence="1">
    <location>
        <begin position="1"/>
        <end position="87"/>
    </location>
</feature>
<feature type="compositionally biased region" description="Polar residues" evidence="1">
    <location>
        <begin position="8"/>
        <end position="19"/>
    </location>
</feature>
<proteinExistence type="predicted"/>
<evidence type="ECO:0000256" key="1">
    <source>
        <dbReference type="SAM" id="MobiDB-lite"/>
    </source>
</evidence>
<evidence type="ECO:0000313" key="3">
    <source>
        <dbReference type="Proteomes" id="UP000315440"/>
    </source>
</evidence>
<protein>
    <submittedName>
        <fullName evidence="2">Uncharacterized protein</fullName>
    </submittedName>
</protein>
<comment type="caution">
    <text evidence="2">The sequence shown here is derived from an EMBL/GenBank/DDBJ whole genome shotgun (WGS) entry which is preliminary data.</text>
</comment>
<feature type="compositionally biased region" description="Low complexity" evidence="1">
    <location>
        <begin position="23"/>
        <end position="61"/>
    </location>
</feature>
<gene>
    <name evidence="2" type="ORF">Mal64_16700</name>
</gene>
<feature type="compositionally biased region" description="Basic and acidic residues" evidence="1">
    <location>
        <begin position="296"/>
        <end position="310"/>
    </location>
</feature>
<dbReference type="EMBL" id="SJPQ01000002">
    <property type="protein sequence ID" value="TWT88191.1"/>
    <property type="molecule type" value="Genomic_DNA"/>
</dbReference>
<evidence type="ECO:0000313" key="2">
    <source>
        <dbReference type="EMBL" id="TWT88191.1"/>
    </source>
</evidence>
<accession>A0A5C5ZMW1</accession>
<name>A0A5C5ZMW1_9BACT</name>
<organism evidence="2 3">
    <name type="scientific">Pseudobythopirellula maris</name>
    <dbReference type="NCBI Taxonomy" id="2527991"/>
    <lineage>
        <taxon>Bacteria</taxon>
        <taxon>Pseudomonadati</taxon>
        <taxon>Planctomycetota</taxon>
        <taxon>Planctomycetia</taxon>
        <taxon>Pirellulales</taxon>
        <taxon>Lacipirellulaceae</taxon>
        <taxon>Pseudobythopirellula</taxon>
    </lineage>
</organism>
<keyword evidence="3" id="KW-1185">Reference proteome</keyword>
<dbReference type="OrthoDB" id="264328at2"/>
<dbReference type="RefSeq" id="WP_146399037.1">
    <property type="nucleotide sequence ID" value="NZ_SJPQ01000002.1"/>
</dbReference>